<sequence length="374" mass="40789">MKSGGILTRYDPMERVEGARKARPLPLAAADALSVTPEALDQASAYAKASNASAMIVWRDGKLQRADYFKGKDRNSQIVSKSLSKPITAIAVGRAIAMGKIKSVDQPVADFIPEWRGTPKEPMLIRHLLDMRSGLLEQMYSDDPEHPINRAYIDPDHGWHIINDYPLTHEPGRYYGYGNAVAELIAVVIERATGTRYGDFIGKQILAPIGAAGGEIWVNRPGGLAHSGCCMTLPAESWLRLGILLMNDGVADGRRLLPKGYVDDMAHGTPENPHYGMGLWVAGPYLSRRGFAAPSKPGPKVLHSQPYLDKDLFMFDGNANQLVFISRAARTVILRIGDAPPPSPEWDNSALPNIILGGIIWKKGETRPVAQAAP</sequence>
<comment type="caution">
    <text evidence="2">The sequence shown here is derived from an EMBL/GenBank/DDBJ whole genome shotgun (WGS) entry which is preliminary data.</text>
</comment>
<feature type="domain" description="Beta-lactamase-related" evidence="1">
    <location>
        <begin position="54"/>
        <end position="223"/>
    </location>
</feature>
<dbReference type="PANTHER" id="PTHR43283:SF7">
    <property type="entry name" value="BETA-LACTAMASE-RELATED DOMAIN-CONTAINING PROTEIN"/>
    <property type="match status" value="1"/>
</dbReference>
<dbReference type="SUPFAM" id="SSF56601">
    <property type="entry name" value="beta-lactamase/transpeptidase-like"/>
    <property type="match status" value="1"/>
</dbReference>
<keyword evidence="3" id="KW-1185">Reference proteome</keyword>
<dbReference type="EMBL" id="JACIJC010000004">
    <property type="protein sequence ID" value="MBB5686683.1"/>
    <property type="molecule type" value="Genomic_DNA"/>
</dbReference>
<name>A0A7W9AJG0_9SPHN</name>
<protein>
    <submittedName>
        <fullName evidence="2">CubicO group peptidase (Beta-lactamase class C family)</fullName>
    </submittedName>
</protein>
<dbReference type="InterPro" id="IPR012338">
    <property type="entry name" value="Beta-lactam/transpept-like"/>
</dbReference>
<organism evidence="2 3">
    <name type="scientific">Sphingobium boeckii</name>
    <dbReference type="NCBI Taxonomy" id="1082345"/>
    <lineage>
        <taxon>Bacteria</taxon>
        <taxon>Pseudomonadati</taxon>
        <taxon>Pseudomonadota</taxon>
        <taxon>Alphaproteobacteria</taxon>
        <taxon>Sphingomonadales</taxon>
        <taxon>Sphingomonadaceae</taxon>
        <taxon>Sphingobium</taxon>
    </lineage>
</organism>
<gene>
    <name evidence="2" type="ORF">FHS49_002707</name>
</gene>
<reference evidence="2 3" key="1">
    <citation type="submission" date="2020-08" db="EMBL/GenBank/DDBJ databases">
        <title>Genomic Encyclopedia of Type Strains, Phase IV (KMG-IV): sequencing the most valuable type-strain genomes for metagenomic binning, comparative biology and taxonomic classification.</title>
        <authorList>
            <person name="Goeker M."/>
        </authorList>
    </citation>
    <scope>NUCLEOTIDE SEQUENCE [LARGE SCALE GENOMIC DNA]</scope>
    <source>
        <strain evidence="2 3">DSM 25079</strain>
    </source>
</reference>
<dbReference type="Proteomes" id="UP000549617">
    <property type="component" value="Unassembled WGS sequence"/>
</dbReference>
<dbReference type="InterPro" id="IPR050789">
    <property type="entry name" value="Diverse_Enzym_Activities"/>
</dbReference>
<proteinExistence type="predicted"/>
<evidence type="ECO:0000259" key="1">
    <source>
        <dbReference type="Pfam" id="PF00144"/>
    </source>
</evidence>
<evidence type="ECO:0000313" key="3">
    <source>
        <dbReference type="Proteomes" id="UP000549617"/>
    </source>
</evidence>
<dbReference type="InterPro" id="IPR001466">
    <property type="entry name" value="Beta-lactam-related"/>
</dbReference>
<dbReference type="Pfam" id="PF00144">
    <property type="entry name" value="Beta-lactamase"/>
    <property type="match status" value="1"/>
</dbReference>
<dbReference type="PANTHER" id="PTHR43283">
    <property type="entry name" value="BETA-LACTAMASE-RELATED"/>
    <property type="match status" value="1"/>
</dbReference>
<dbReference type="AlphaFoldDB" id="A0A7W9AJG0"/>
<dbReference type="RefSeq" id="WP_184019331.1">
    <property type="nucleotide sequence ID" value="NZ_JACIJC010000004.1"/>
</dbReference>
<accession>A0A7W9AJG0</accession>
<evidence type="ECO:0000313" key="2">
    <source>
        <dbReference type="EMBL" id="MBB5686683.1"/>
    </source>
</evidence>
<dbReference type="Gene3D" id="3.40.710.10">
    <property type="entry name" value="DD-peptidase/beta-lactamase superfamily"/>
    <property type="match status" value="1"/>
</dbReference>